<evidence type="ECO:0000256" key="1">
    <source>
        <dbReference type="ARBA" id="ARBA00023015"/>
    </source>
</evidence>
<protein>
    <submittedName>
        <fullName evidence="6">Helix-turn-helix domain-containing protein</fullName>
    </submittedName>
</protein>
<dbReference type="PROSITE" id="PS00041">
    <property type="entry name" value="HTH_ARAC_FAMILY_1"/>
    <property type="match status" value="1"/>
</dbReference>
<evidence type="ECO:0000256" key="3">
    <source>
        <dbReference type="ARBA" id="ARBA00023163"/>
    </source>
</evidence>
<keyword evidence="1" id="KW-0805">Transcription regulation</keyword>
<gene>
    <name evidence="6" type="ORF">ACFQ03_18485</name>
</gene>
<dbReference type="InterPro" id="IPR020449">
    <property type="entry name" value="Tscrpt_reg_AraC-type_HTH"/>
</dbReference>
<dbReference type="Gene3D" id="1.10.10.60">
    <property type="entry name" value="Homeodomain-like"/>
    <property type="match status" value="2"/>
</dbReference>
<dbReference type="EMBL" id="JBHTIU010000074">
    <property type="protein sequence ID" value="MFD0871132.1"/>
    <property type="molecule type" value="Genomic_DNA"/>
</dbReference>
<dbReference type="RefSeq" id="WP_379290045.1">
    <property type="nucleotide sequence ID" value="NZ_JBHTIU010000074.1"/>
</dbReference>
<name>A0ABW3DCL1_9BACL</name>
<dbReference type="InterPro" id="IPR009057">
    <property type="entry name" value="Homeodomain-like_sf"/>
</dbReference>
<sequence length="735" mass="84425">MKRKGYRRLLFSYLPIFFFTTTAIIFLSVLSASELSKKEAIHANEVFAEHVMQMIDHTMRSIEQQIIKEVQTNDKLARFYAENYNGASAMTLYEISNLLREWIVNVPMIDSVYLVRSSDLTILSNHFMTSVKEFEDREFIMEALNQHTARTYRWTDIRSYKVFENQPRPIKVVTLVKQVPLLSGEQGIIAVNVQTSAIENMMEDLAASSVNFIRLLDRQGHPILGHETKGKVLTSKESGYTGWKIESGLVGGRLPVFIFSYSSQGFALNLLLIGIGLAWMLVVTRRNYRPIEAIVARIDAYAAQKTGPLAGQDEYRFIETALDDLVERSINYQKQRENDLIYRKRIFFKELVEGASLITPEQFQAEMRLLGFQGHIGQIALAAVELDKYAEFSGRYGQRDQYLLKFALGSVIAELFQKDGITVWMEWTTSSQLSVMVHLPDAADDIRFAEQIFENVLQWVNEHLAFTVTIGLSSLAGKIDDVPGLHEEALEALKYKPVLGGNRIIRMEAVKICPQGEIYKHLNLLRSVGRKYRLGDAEWEPELKQMFRECADGLLTRDNLSAILHNMIYHLQREMMEQPPEIQKIWNDETLPLLNRAVERLDTLEELERDLLSILKTAAGRMEQWRESRNHDNLMLRIKAFTHEHYSNPDLCLTYLGCQFDLNAKYISQLFKDKLGINFLDYLSAVRIGHAEKLLTETDKPIQEIGAMVGYTNARSFLRVFKKVTGVTPGEYRKK</sequence>
<dbReference type="PROSITE" id="PS01124">
    <property type="entry name" value="HTH_ARAC_FAMILY_2"/>
    <property type="match status" value="1"/>
</dbReference>
<keyword evidence="3" id="KW-0804">Transcription</keyword>
<evidence type="ECO:0000259" key="4">
    <source>
        <dbReference type="PROSITE" id="PS01124"/>
    </source>
</evidence>
<dbReference type="PRINTS" id="PR00032">
    <property type="entry name" value="HTHARAC"/>
</dbReference>
<dbReference type="Proteomes" id="UP001597120">
    <property type="component" value="Unassembled WGS sequence"/>
</dbReference>
<reference evidence="7" key="1">
    <citation type="journal article" date="2019" name="Int. J. Syst. Evol. Microbiol.">
        <title>The Global Catalogue of Microorganisms (GCM) 10K type strain sequencing project: providing services to taxonomists for standard genome sequencing and annotation.</title>
        <authorList>
            <consortium name="The Broad Institute Genomics Platform"/>
            <consortium name="The Broad Institute Genome Sequencing Center for Infectious Disease"/>
            <person name="Wu L."/>
            <person name="Ma J."/>
        </authorList>
    </citation>
    <scope>NUCLEOTIDE SEQUENCE [LARGE SCALE GENOMIC DNA]</scope>
    <source>
        <strain evidence="7">CCUG 57263</strain>
    </source>
</reference>
<keyword evidence="7" id="KW-1185">Reference proteome</keyword>
<evidence type="ECO:0000259" key="5">
    <source>
        <dbReference type="PROSITE" id="PS50887"/>
    </source>
</evidence>
<accession>A0ABW3DCL1</accession>
<dbReference type="SMART" id="SM00342">
    <property type="entry name" value="HTH_ARAC"/>
    <property type="match status" value="1"/>
</dbReference>
<comment type="caution">
    <text evidence="6">The sequence shown here is derived from an EMBL/GenBank/DDBJ whole genome shotgun (WGS) entry which is preliminary data.</text>
</comment>
<dbReference type="PANTHER" id="PTHR43280">
    <property type="entry name" value="ARAC-FAMILY TRANSCRIPTIONAL REGULATOR"/>
    <property type="match status" value="1"/>
</dbReference>
<dbReference type="InterPro" id="IPR000160">
    <property type="entry name" value="GGDEF_dom"/>
</dbReference>
<feature type="domain" description="HTH araC/xylS-type" evidence="4">
    <location>
        <begin position="636"/>
        <end position="735"/>
    </location>
</feature>
<feature type="domain" description="GGDEF" evidence="5">
    <location>
        <begin position="377"/>
        <end position="509"/>
    </location>
</feature>
<dbReference type="SUPFAM" id="SSF46689">
    <property type="entry name" value="Homeodomain-like"/>
    <property type="match status" value="1"/>
</dbReference>
<dbReference type="PANTHER" id="PTHR43280:SF2">
    <property type="entry name" value="HTH-TYPE TRANSCRIPTIONAL REGULATOR EXSA"/>
    <property type="match status" value="1"/>
</dbReference>
<dbReference type="Pfam" id="PF12833">
    <property type="entry name" value="HTH_18"/>
    <property type="match status" value="1"/>
</dbReference>
<keyword evidence="2" id="KW-0238">DNA-binding</keyword>
<evidence type="ECO:0000313" key="7">
    <source>
        <dbReference type="Proteomes" id="UP001597120"/>
    </source>
</evidence>
<dbReference type="PROSITE" id="PS50887">
    <property type="entry name" value="GGDEF"/>
    <property type="match status" value="1"/>
</dbReference>
<organism evidence="6 7">
    <name type="scientific">Paenibacillus residui</name>
    <dbReference type="NCBI Taxonomy" id="629724"/>
    <lineage>
        <taxon>Bacteria</taxon>
        <taxon>Bacillati</taxon>
        <taxon>Bacillota</taxon>
        <taxon>Bacilli</taxon>
        <taxon>Bacillales</taxon>
        <taxon>Paenibacillaceae</taxon>
        <taxon>Paenibacillus</taxon>
    </lineage>
</organism>
<evidence type="ECO:0000256" key="2">
    <source>
        <dbReference type="ARBA" id="ARBA00023125"/>
    </source>
</evidence>
<proteinExistence type="predicted"/>
<dbReference type="InterPro" id="IPR018062">
    <property type="entry name" value="HTH_AraC-typ_CS"/>
</dbReference>
<dbReference type="InterPro" id="IPR018060">
    <property type="entry name" value="HTH_AraC"/>
</dbReference>
<evidence type="ECO:0000313" key="6">
    <source>
        <dbReference type="EMBL" id="MFD0871132.1"/>
    </source>
</evidence>